<sequence length="1186" mass="132418">MPTTSLHFVDRDGTCPGDLNTYVTCKLCGWKRALLNGELDPTKRKKHRQNAMKCHRENNPCDGLRKDQEEKRKIKAMKVAQAQLTDEAVEANPEASVWEIAAQVEQLDPWLAVCYLRPNAAGGMPVKARVTSVDNDDEGNGAPAAYTVTGSDGTVVVLSEDELRDEFNLGSYDFLDPQLGASEGWSELLASGVYVEEGGQDVESGGGSEGGSVWDDDDWQDSEDNDDVDDYNEELHIGAPSGVTKGNLVANVLQVQLDHDMSEGAVVALLILLQAVLPSCAIQLPKTYQGCTKLIGAMPPQAYERHYCPKCDHVYPDPASHTQATYQALAESAKLGEGKCDCGGARFVTKRHGATFKLIPAAKFYDFRIEDIVQRMLMREDAPIHDSEYKEDVSINSFKASPHGQVVHAAADAAFLNGGADFTIVVDFGADGVQLYKFKFHSTTVYAIRFSNVCPEKRSSNANIEILLVVPGPHEPSNASVFLRKTLDTMELSLRKPLPMSLHTEDKHVRRMVNVCFVLGAIFADYPARRKLSGCGMHGHYFCCLWCLFQGIYFENHMTYMGYLEPSPQNKWRAALNPQALPLGLDRRRQITRDKEAATMRAIRAILGARVLMEAVFIGDKSVQVTDTEREQIIRATVQDRTIPDSLSGAGHVSDFLKVKGIGYSIKDSHVLPLSHATLLGVCKTYLSEILEMSVDWDRRIRKLKTVVNEVYMARAKGADIPSEFGRVPIPIFGSSTLFPNWTIESWLDFMTVYLPLFLWDVFQRLPTHFVVALQSLICAIQHYFRFDMICEARRPGESDSRFSRREFALNNLIRQRRVDAKANMLRFAKLCERHCPQSVLTANLHTLVCRLADQETARGATTRDNETWVERSVRMFRSAIAGRASVEPEQMFARHHGVSIAMETLMQNPVSATRRFIQLVPPRTSRRESSAPEAHVALGMVGAGRCPVQRKFMTLQQLHDLVLHYIRDFHPGLDYAGVPGSAEFTVYARAEEHTSGETVKSQAYAGDRGRINCWVELRFLRPCSNADGPQHGDGTTPAQRASLEYMPVNPDSVAIDRELDVFQGKVNYFLVVEKYSGLPDDSELPPVLALAVSDIFTGQRRDVEAVDTGIWELPETQGPEWSDYPVPFMSEMARSVYGKLVSAVFDGRRRWISLSKRSRRKRTLGNQTRRFSGNNVGEVITGTEV</sequence>
<feature type="compositionally biased region" description="Basic and acidic residues" evidence="1">
    <location>
        <begin position="54"/>
        <end position="64"/>
    </location>
</feature>
<evidence type="ECO:0000256" key="1">
    <source>
        <dbReference type="SAM" id="MobiDB-lite"/>
    </source>
</evidence>
<feature type="compositionally biased region" description="Acidic residues" evidence="1">
    <location>
        <begin position="214"/>
        <end position="231"/>
    </location>
</feature>
<dbReference type="AlphaFoldDB" id="A0A7S1T1H1"/>
<reference evidence="2" key="1">
    <citation type="submission" date="2021-01" db="EMBL/GenBank/DDBJ databases">
        <authorList>
            <person name="Corre E."/>
            <person name="Pelletier E."/>
            <person name="Niang G."/>
            <person name="Scheremetjew M."/>
            <person name="Finn R."/>
            <person name="Kale V."/>
            <person name="Holt S."/>
            <person name="Cochrane G."/>
            <person name="Meng A."/>
            <person name="Brown T."/>
            <person name="Cohen L."/>
        </authorList>
    </citation>
    <scope>NUCLEOTIDE SEQUENCE</scope>
    <source>
        <strain evidence="2">PLY429</strain>
    </source>
</reference>
<dbReference type="EMBL" id="HBGG01032848">
    <property type="protein sequence ID" value="CAD9214945.1"/>
    <property type="molecule type" value="Transcribed_RNA"/>
</dbReference>
<feature type="region of interest" description="Disordered" evidence="1">
    <location>
        <begin position="199"/>
        <end position="231"/>
    </location>
</feature>
<gene>
    <name evidence="2" type="ORF">TCHU04912_LOCUS17185</name>
</gene>
<proteinExistence type="predicted"/>
<evidence type="ECO:0000313" key="2">
    <source>
        <dbReference type="EMBL" id="CAD9214945.1"/>
    </source>
</evidence>
<name>A0A7S1T1H1_9CHLO</name>
<accession>A0A7S1T1H1</accession>
<protein>
    <submittedName>
        <fullName evidence="2">Uncharacterized protein</fullName>
    </submittedName>
</protein>
<feature type="region of interest" description="Disordered" evidence="1">
    <location>
        <begin position="43"/>
        <end position="64"/>
    </location>
</feature>
<organism evidence="2">
    <name type="scientific">Tetraselmis chuii</name>
    <dbReference type="NCBI Taxonomy" id="63592"/>
    <lineage>
        <taxon>Eukaryota</taxon>
        <taxon>Viridiplantae</taxon>
        <taxon>Chlorophyta</taxon>
        <taxon>core chlorophytes</taxon>
        <taxon>Chlorodendrophyceae</taxon>
        <taxon>Chlorodendrales</taxon>
        <taxon>Chlorodendraceae</taxon>
        <taxon>Tetraselmis</taxon>
    </lineage>
</organism>